<evidence type="ECO:0000256" key="1">
    <source>
        <dbReference type="SAM" id="Coils"/>
    </source>
</evidence>
<protein>
    <recommendedName>
        <fullName evidence="3">GH18 domain-containing protein</fullName>
    </recommendedName>
</protein>
<dbReference type="InterPro" id="IPR001223">
    <property type="entry name" value="Glyco_hydro18_cat"/>
</dbReference>
<dbReference type="OrthoDB" id="76388at2759"/>
<dbReference type="PANTHER" id="PTHR46073:SF7">
    <property type="entry name" value="GH18 DOMAIN-CONTAINING PROTEIN"/>
    <property type="match status" value="1"/>
</dbReference>
<dbReference type="EMBL" id="PDUG01000002">
    <property type="protein sequence ID" value="PIC46336.1"/>
    <property type="molecule type" value="Genomic_DNA"/>
</dbReference>
<dbReference type="AlphaFoldDB" id="A0A2G5V4A3"/>
<proteinExistence type="predicted"/>
<reference evidence="5" key="1">
    <citation type="submission" date="2017-10" db="EMBL/GenBank/DDBJ databases">
        <title>Rapid genome shrinkage in a self-fertile nematode reveals novel sperm competition proteins.</title>
        <authorList>
            <person name="Yin D."/>
            <person name="Schwarz E.M."/>
            <person name="Thomas C.G."/>
            <person name="Felde R.L."/>
            <person name="Korf I.F."/>
            <person name="Cutter A.D."/>
            <person name="Schartner C.M."/>
            <person name="Ralston E.J."/>
            <person name="Meyer B.J."/>
            <person name="Haag E.S."/>
        </authorList>
    </citation>
    <scope>NUCLEOTIDE SEQUENCE [LARGE SCALE GENOMIC DNA]</scope>
    <source>
        <strain evidence="5">JU1422</strain>
    </source>
</reference>
<keyword evidence="1" id="KW-0175">Coiled coil</keyword>
<keyword evidence="5" id="KW-1185">Reference proteome</keyword>
<comment type="caution">
    <text evidence="4">The sequence shown here is derived from an EMBL/GenBank/DDBJ whole genome shotgun (WGS) entry which is preliminary data.</text>
</comment>
<evidence type="ECO:0000259" key="3">
    <source>
        <dbReference type="PROSITE" id="PS51910"/>
    </source>
</evidence>
<keyword evidence="2" id="KW-1133">Transmembrane helix</keyword>
<dbReference type="Proteomes" id="UP000230233">
    <property type="component" value="Chromosome II"/>
</dbReference>
<dbReference type="GO" id="GO:0005975">
    <property type="term" value="P:carbohydrate metabolic process"/>
    <property type="evidence" value="ECO:0007669"/>
    <property type="project" value="InterPro"/>
</dbReference>
<dbReference type="SUPFAM" id="SSF51445">
    <property type="entry name" value="(Trans)glycosidases"/>
    <property type="match status" value="1"/>
</dbReference>
<feature type="transmembrane region" description="Helical" evidence="2">
    <location>
        <begin position="43"/>
        <end position="66"/>
    </location>
</feature>
<feature type="coiled-coil region" evidence="1">
    <location>
        <begin position="275"/>
        <end position="302"/>
    </location>
</feature>
<dbReference type="InterPro" id="IPR011583">
    <property type="entry name" value="Chitinase_II/V-like_cat"/>
</dbReference>
<dbReference type="Gene3D" id="3.20.20.80">
    <property type="entry name" value="Glycosidases"/>
    <property type="match status" value="1"/>
</dbReference>
<dbReference type="PANTHER" id="PTHR46073">
    <property type="entry name" value="CHITINASE"/>
    <property type="match status" value="1"/>
</dbReference>
<evidence type="ECO:0000256" key="2">
    <source>
        <dbReference type="SAM" id="Phobius"/>
    </source>
</evidence>
<organism evidence="4 5">
    <name type="scientific">Caenorhabditis nigoni</name>
    <dbReference type="NCBI Taxonomy" id="1611254"/>
    <lineage>
        <taxon>Eukaryota</taxon>
        <taxon>Metazoa</taxon>
        <taxon>Ecdysozoa</taxon>
        <taxon>Nematoda</taxon>
        <taxon>Chromadorea</taxon>
        <taxon>Rhabditida</taxon>
        <taxon>Rhabditina</taxon>
        <taxon>Rhabditomorpha</taxon>
        <taxon>Rhabditoidea</taxon>
        <taxon>Rhabditidae</taxon>
        <taxon>Peloderinae</taxon>
        <taxon>Caenorhabditis</taxon>
    </lineage>
</organism>
<dbReference type="SMART" id="SM00636">
    <property type="entry name" value="Glyco_18"/>
    <property type="match status" value="1"/>
</dbReference>
<gene>
    <name evidence="4" type="primary">Cnig_chr_II.g6062</name>
    <name evidence="4" type="ORF">B9Z55_006062</name>
</gene>
<name>A0A2G5V4A3_9PELO</name>
<dbReference type="PROSITE" id="PS51910">
    <property type="entry name" value="GH18_2"/>
    <property type="match status" value="1"/>
</dbReference>
<evidence type="ECO:0000313" key="4">
    <source>
        <dbReference type="EMBL" id="PIC46336.1"/>
    </source>
</evidence>
<feature type="domain" description="GH18" evidence="3">
    <location>
        <begin position="156"/>
        <end position="507"/>
    </location>
</feature>
<dbReference type="Pfam" id="PF00704">
    <property type="entry name" value="Glyco_hydro_18"/>
    <property type="match status" value="1"/>
</dbReference>
<dbReference type="STRING" id="1611254.A0A2G5V4A3"/>
<accession>A0A2G5V4A3</accession>
<dbReference type="InterPro" id="IPR017853">
    <property type="entry name" value="GH"/>
</dbReference>
<dbReference type="Gene3D" id="3.10.50.10">
    <property type="match status" value="1"/>
</dbReference>
<keyword evidence="2" id="KW-0812">Transmembrane</keyword>
<keyword evidence="2" id="KW-0472">Membrane</keyword>
<feature type="transmembrane region" description="Helical" evidence="2">
    <location>
        <begin position="96"/>
        <end position="117"/>
    </location>
</feature>
<evidence type="ECO:0000313" key="5">
    <source>
        <dbReference type="Proteomes" id="UP000230233"/>
    </source>
</evidence>
<dbReference type="GO" id="GO:0008061">
    <property type="term" value="F:chitin binding"/>
    <property type="evidence" value="ECO:0007669"/>
    <property type="project" value="InterPro"/>
</dbReference>
<dbReference type="InterPro" id="IPR029070">
    <property type="entry name" value="Chitinase_insertion_sf"/>
</dbReference>
<sequence length="525" mass="59881">MKKLVYNTQLDEPFLPPEYRPPEVVEYEEVAPTGGRFCKATTLIIVVLFVCGILAFGLSVAILHFFGNSEGFTIFHVTNLPESDIGSDNTSTNSTIGIVVILILCGILALGLPAAVWRYYENLDNDPIAPPTPLEIPVRDVEMTTIVNSAPPVYEKRIIGFYDEFESRDIRKSQLSKLTHAIIACVQMTDSGRLQFKNKTMEQRFLSLNKKSKNVESNVKVMISIGGSQNSEHFSTVLGSWRRKRKFMKSIVSFVKEHHINGVNIYWEQPTESNKFKYSKFLKQLRKKLNELEKKADQKLILSIVAPRAGIDDWESGFDLDGILEHVDFINVLSMDYYAPWPNQSGTPAGPSAPLYSGIGPRKNFNVDYTMRYYIGETKQPGKFNIVIPFYVRLWRNVKEKLKPDSEVFRNVELKDEKVEGDPYMSRWTVEHEGFKLTPASWDSETKTSYIIDHAARTFLTFENKKSLIEKMKYVNEMNLGGVWIWSVHDDENGTLLDSLNTYNNLCFRVGGKNDYTVSPVLELV</sequence>